<proteinExistence type="predicted"/>
<dbReference type="InterPro" id="IPR027417">
    <property type="entry name" value="P-loop_NTPase"/>
</dbReference>
<reference evidence="1 2" key="1">
    <citation type="submission" date="2020-03" db="EMBL/GenBank/DDBJ databases">
        <title>Draft Genome Sequence of 2-Methylisoborneol Producing Pseudanabaena yagii Strain GIHE-NHR1 Isolated from North Han River in South Korea.</title>
        <authorList>
            <person name="Jeong J."/>
        </authorList>
    </citation>
    <scope>NUCLEOTIDE SEQUENCE [LARGE SCALE GENOMIC DNA]</scope>
    <source>
        <strain evidence="1 2">GIHE-NHR1</strain>
    </source>
</reference>
<accession>A0ABX1M0F8</accession>
<keyword evidence="2" id="KW-1185">Reference proteome</keyword>
<protein>
    <submittedName>
        <fullName evidence="1">Uncharacterized protein</fullName>
    </submittedName>
</protein>
<comment type="caution">
    <text evidence="1">The sequence shown here is derived from an EMBL/GenBank/DDBJ whole genome shotgun (WGS) entry which is preliminary data.</text>
</comment>
<gene>
    <name evidence="1" type="ORF">HC246_25350</name>
</gene>
<evidence type="ECO:0000313" key="2">
    <source>
        <dbReference type="Proteomes" id="UP000738376"/>
    </source>
</evidence>
<organism evidence="1 2">
    <name type="scientific">Pseudanabaena yagii GIHE-NHR1</name>
    <dbReference type="NCBI Taxonomy" id="2722753"/>
    <lineage>
        <taxon>Bacteria</taxon>
        <taxon>Bacillati</taxon>
        <taxon>Cyanobacteriota</taxon>
        <taxon>Cyanophyceae</taxon>
        <taxon>Pseudanabaenales</taxon>
        <taxon>Pseudanabaenaceae</taxon>
        <taxon>Pseudanabaena</taxon>
        <taxon>Pseudanabaena yagii</taxon>
    </lineage>
</organism>
<dbReference type="SUPFAM" id="SSF52540">
    <property type="entry name" value="P-loop containing nucleoside triphosphate hydrolases"/>
    <property type="match status" value="1"/>
</dbReference>
<dbReference type="Gene3D" id="3.40.50.300">
    <property type="entry name" value="P-loop containing nucleotide triphosphate hydrolases"/>
    <property type="match status" value="1"/>
</dbReference>
<dbReference type="EMBL" id="JAAVJL010000009">
    <property type="protein sequence ID" value="NMF61255.1"/>
    <property type="molecule type" value="Genomic_DNA"/>
</dbReference>
<evidence type="ECO:0000313" key="1">
    <source>
        <dbReference type="EMBL" id="NMF61255.1"/>
    </source>
</evidence>
<dbReference type="Pfam" id="PF14516">
    <property type="entry name" value="AAA_35"/>
    <property type="match status" value="1"/>
</dbReference>
<dbReference type="Proteomes" id="UP000738376">
    <property type="component" value="Unassembled WGS sequence"/>
</dbReference>
<sequence>MTNPNYTYQAGGCLPANASTYVRRQADEDLYEGIKAGEFCYVLNSRQMGKSSLRVQTMKRLQSESFACVEIDMTSIGSQNLTADQWYASIVRNLVSGFKLGEQINLRTWWRDRDLISSVQRFSEFIAEVLLENISQKIVIFIDEIDSVLSLPFNADDFFASIRAFYNSRADHPDFYRLTFVLLGVATPSDLIKSKQHISTPFNIGRAIELQGFEIDEAQPLVDGLAEKAAN</sequence>
<name>A0ABX1M0F8_9CYAN</name>